<proteinExistence type="predicted"/>
<reference evidence="2 3" key="1">
    <citation type="journal article" date="2020" name="Nature">
        <title>Six reference-quality genomes reveal evolution of bat adaptations.</title>
        <authorList>
            <person name="Jebb D."/>
            <person name="Huang Z."/>
            <person name="Pippel M."/>
            <person name="Hughes G.M."/>
            <person name="Lavrichenko K."/>
            <person name="Devanna P."/>
            <person name="Winkler S."/>
            <person name="Jermiin L.S."/>
            <person name="Skirmuntt E.C."/>
            <person name="Katzourakis A."/>
            <person name="Burkitt-Gray L."/>
            <person name="Ray D.A."/>
            <person name="Sullivan K.A.M."/>
            <person name="Roscito J.G."/>
            <person name="Kirilenko B.M."/>
            <person name="Davalos L.M."/>
            <person name="Corthals A.P."/>
            <person name="Power M.L."/>
            <person name="Jones G."/>
            <person name="Ransome R.D."/>
            <person name="Dechmann D.K.N."/>
            <person name="Locatelli A.G."/>
            <person name="Puechmaille S.J."/>
            <person name="Fedrigo O."/>
            <person name="Jarvis E.D."/>
            <person name="Hiller M."/>
            <person name="Vernes S.C."/>
            <person name="Myers E.W."/>
            <person name="Teeling E.C."/>
        </authorList>
    </citation>
    <scope>NUCLEOTIDE SEQUENCE [LARGE SCALE GENOMIC DNA]</scope>
    <source>
        <strain evidence="2">MRhiFer1</strain>
        <tissue evidence="2">Lung</tissue>
    </source>
</reference>
<dbReference type="EMBL" id="JACAGC010000009">
    <property type="protein sequence ID" value="KAF6344273.1"/>
    <property type="molecule type" value="Genomic_DNA"/>
</dbReference>
<feature type="compositionally biased region" description="Basic and acidic residues" evidence="1">
    <location>
        <begin position="63"/>
        <end position="99"/>
    </location>
</feature>
<protein>
    <submittedName>
        <fullName evidence="2">Catenin beta interacting protein 1</fullName>
    </submittedName>
</protein>
<organism evidence="2 3">
    <name type="scientific">Rhinolophus ferrumequinum</name>
    <name type="common">Greater horseshoe bat</name>
    <dbReference type="NCBI Taxonomy" id="59479"/>
    <lineage>
        <taxon>Eukaryota</taxon>
        <taxon>Metazoa</taxon>
        <taxon>Chordata</taxon>
        <taxon>Craniata</taxon>
        <taxon>Vertebrata</taxon>
        <taxon>Euteleostomi</taxon>
        <taxon>Mammalia</taxon>
        <taxon>Eutheria</taxon>
        <taxon>Laurasiatheria</taxon>
        <taxon>Chiroptera</taxon>
        <taxon>Yinpterochiroptera</taxon>
        <taxon>Rhinolophoidea</taxon>
        <taxon>Rhinolophidae</taxon>
        <taxon>Rhinolophinae</taxon>
        <taxon>Rhinolophus</taxon>
    </lineage>
</organism>
<dbReference type="Proteomes" id="UP000585614">
    <property type="component" value="Unassembled WGS sequence"/>
</dbReference>
<feature type="compositionally biased region" description="Polar residues" evidence="1">
    <location>
        <begin position="39"/>
        <end position="59"/>
    </location>
</feature>
<feature type="region of interest" description="Disordered" evidence="1">
    <location>
        <begin position="1"/>
        <end position="123"/>
    </location>
</feature>
<evidence type="ECO:0000313" key="3">
    <source>
        <dbReference type="Proteomes" id="UP000585614"/>
    </source>
</evidence>
<dbReference type="AlphaFoldDB" id="A0A7J7X3N2"/>
<accession>A0A7J7X3N2</accession>
<dbReference type="OrthoDB" id="9926449at2759"/>
<comment type="caution">
    <text evidence="2">The sequence shown here is derived from an EMBL/GenBank/DDBJ whole genome shotgun (WGS) entry which is preliminary data.</text>
</comment>
<gene>
    <name evidence="2" type="ORF">mRhiFer1_003477</name>
</gene>
<sequence>MTGEHSRSQHLLPEVLVQIPRAGQTHRAAPSYFSPATARPSQLSTCLPEVNFQSRSLQSWPGDEPRGGPREESGGDVHSAEGPRAAHAEKDGVKPDGQRGRVPAHLRGGGQQPAQPAATALHRPGCRGCGDGVFQIGDGGPEAVAVNPLEHAGSWHRPRDLCGPRPAEWQQVPFPTPAPLHPTLPHGHSAGLASRETPVMQL</sequence>
<evidence type="ECO:0000313" key="2">
    <source>
        <dbReference type="EMBL" id="KAF6344273.1"/>
    </source>
</evidence>
<name>A0A7J7X3N2_RHIFE</name>
<evidence type="ECO:0000256" key="1">
    <source>
        <dbReference type="SAM" id="MobiDB-lite"/>
    </source>
</evidence>